<dbReference type="Proteomes" id="UP001597475">
    <property type="component" value="Unassembled WGS sequence"/>
</dbReference>
<sequence length="207" mass="23287">MNPPENRVLAFLTSHRNLVGVVLALLGVGAYLLGFLGAWWLPITLGLYLIGVLVTPATPRETLKLPETASAEELRRNLDRYVKMLRGRIPDEAMRRVLNIRESIGAVLPRLQDLEKRGDPNAYLIRQTVLDYLPATLENYLKLPRQYARSHVLEGGKTSELVLQEQLTLLDDTMVQVVADLSKGDAEALVANGRFLQEKFKEPDFKL</sequence>
<protein>
    <recommendedName>
        <fullName evidence="4">5-bromo-4-chloroindolyl phosphate hydrolysis protein</fullName>
    </recommendedName>
</protein>
<reference evidence="3" key="1">
    <citation type="journal article" date="2019" name="Int. J. Syst. Evol. Microbiol.">
        <title>The Global Catalogue of Microorganisms (GCM) 10K type strain sequencing project: providing services to taxonomists for standard genome sequencing and annotation.</title>
        <authorList>
            <consortium name="The Broad Institute Genomics Platform"/>
            <consortium name="The Broad Institute Genome Sequencing Center for Infectious Disease"/>
            <person name="Wu L."/>
            <person name="Ma J."/>
        </authorList>
    </citation>
    <scope>NUCLEOTIDE SEQUENCE [LARGE SCALE GENOMIC DNA]</scope>
    <source>
        <strain evidence="3">KCTC 33842</strain>
    </source>
</reference>
<name>A0ABW5P4X7_9DEIO</name>
<evidence type="ECO:0000313" key="3">
    <source>
        <dbReference type="Proteomes" id="UP001597475"/>
    </source>
</evidence>
<evidence type="ECO:0000313" key="2">
    <source>
        <dbReference type="EMBL" id="MFD2609469.1"/>
    </source>
</evidence>
<accession>A0ABW5P4X7</accession>
<keyword evidence="1" id="KW-1133">Transmembrane helix</keyword>
<keyword evidence="1" id="KW-0812">Transmembrane</keyword>
<dbReference type="RefSeq" id="WP_386844867.1">
    <property type="nucleotide sequence ID" value="NZ_JBHUMK010000037.1"/>
</dbReference>
<evidence type="ECO:0000256" key="1">
    <source>
        <dbReference type="SAM" id="Phobius"/>
    </source>
</evidence>
<evidence type="ECO:0008006" key="4">
    <source>
        <dbReference type="Google" id="ProtNLM"/>
    </source>
</evidence>
<dbReference type="EMBL" id="JBHUMK010000037">
    <property type="protein sequence ID" value="MFD2609469.1"/>
    <property type="molecule type" value="Genomic_DNA"/>
</dbReference>
<keyword evidence="3" id="KW-1185">Reference proteome</keyword>
<feature type="transmembrane region" description="Helical" evidence="1">
    <location>
        <begin position="20"/>
        <end position="41"/>
    </location>
</feature>
<gene>
    <name evidence="2" type="ORF">ACFSR9_08475</name>
</gene>
<organism evidence="2 3">
    <name type="scientific">Deinococcus taklimakanensis</name>
    <dbReference type="NCBI Taxonomy" id="536443"/>
    <lineage>
        <taxon>Bacteria</taxon>
        <taxon>Thermotogati</taxon>
        <taxon>Deinococcota</taxon>
        <taxon>Deinococci</taxon>
        <taxon>Deinococcales</taxon>
        <taxon>Deinococcaceae</taxon>
        <taxon>Deinococcus</taxon>
    </lineage>
</organism>
<keyword evidence="1" id="KW-0472">Membrane</keyword>
<proteinExistence type="predicted"/>
<comment type="caution">
    <text evidence="2">The sequence shown here is derived from an EMBL/GenBank/DDBJ whole genome shotgun (WGS) entry which is preliminary data.</text>
</comment>